<evidence type="ECO:0000259" key="1">
    <source>
        <dbReference type="Pfam" id="PF08242"/>
    </source>
</evidence>
<comment type="caution">
    <text evidence="2">The sequence shown here is derived from an EMBL/GenBank/DDBJ whole genome shotgun (WGS) entry which is preliminary data.</text>
</comment>
<dbReference type="InterPro" id="IPR029063">
    <property type="entry name" value="SAM-dependent_MTases_sf"/>
</dbReference>
<keyword evidence="3" id="KW-1185">Reference proteome</keyword>
<proteinExistence type="predicted"/>
<dbReference type="InterPro" id="IPR013217">
    <property type="entry name" value="Methyltransf_12"/>
</dbReference>
<protein>
    <submittedName>
        <fullName evidence="2">Methyltransferase</fullName>
    </submittedName>
</protein>
<dbReference type="RefSeq" id="WP_189010825.1">
    <property type="nucleotide sequence ID" value="NZ_BMHE01000007.1"/>
</dbReference>
<feature type="domain" description="Methyltransferase type 12" evidence="1">
    <location>
        <begin position="49"/>
        <end position="147"/>
    </location>
</feature>
<dbReference type="PANTHER" id="PTHR43861">
    <property type="entry name" value="TRANS-ACONITATE 2-METHYLTRANSFERASE-RELATED"/>
    <property type="match status" value="1"/>
</dbReference>
<gene>
    <name evidence="2" type="ORF">GCM10008018_19670</name>
</gene>
<organism evidence="2 3">
    <name type="scientific">Paenibacillus marchantiophytorum</name>
    <dbReference type="NCBI Taxonomy" id="1619310"/>
    <lineage>
        <taxon>Bacteria</taxon>
        <taxon>Bacillati</taxon>
        <taxon>Bacillota</taxon>
        <taxon>Bacilli</taxon>
        <taxon>Bacillales</taxon>
        <taxon>Paenibacillaceae</taxon>
        <taxon>Paenibacillus</taxon>
    </lineage>
</organism>
<evidence type="ECO:0000313" key="2">
    <source>
        <dbReference type="EMBL" id="GGI46940.1"/>
    </source>
</evidence>
<reference evidence="3" key="1">
    <citation type="journal article" date="2019" name="Int. J. Syst. Evol. Microbiol.">
        <title>The Global Catalogue of Microorganisms (GCM) 10K type strain sequencing project: providing services to taxonomists for standard genome sequencing and annotation.</title>
        <authorList>
            <consortium name="The Broad Institute Genomics Platform"/>
            <consortium name="The Broad Institute Genome Sequencing Center for Infectious Disease"/>
            <person name="Wu L."/>
            <person name="Ma J."/>
        </authorList>
    </citation>
    <scope>NUCLEOTIDE SEQUENCE [LARGE SCALE GENOMIC DNA]</scope>
    <source>
        <strain evidence="3">CGMCC 1.15043</strain>
    </source>
</reference>
<dbReference type="EMBL" id="BMHE01000007">
    <property type="protein sequence ID" value="GGI46940.1"/>
    <property type="molecule type" value="Genomic_DNA"/>
</dbReference>
<evidence type="ECO:0000313" key="3">
    <source>
        <dbReference type="Proteomes" id="UP000615455"/>
    </source>
</evidence>
<sequence>MKEEQTFNSERALIYEKNSRISIPTYDTLFTMVQSYYRAQLSDKAASLLVIGAGGGNELAAWGPSNPQWTFTGIDISEEMLKIAKNKSVQLGLESRVKLIHGTIDDLPLPDSKFDAASCILVLHFIDDIQEKLKLLRTIKDHMKEGAPFVLVSAYGERDSAELRDRLNVWKSFWLDAGSDALKVNELVNKGIMKISFISENQIEGLLAESGFANITRFYSTGIFAGWICHAE</sequence>
<dbReference type="GO" id="GO:0032259">
    <property type="term" value="P:methylation"/>
    <property type="evidence" value="ECO:0007669"/>
    <property type="project" value="UniProtKB-KW"/>
</dbReference>
<dbReference type="CDD" id="cd02440">
    <property type="entry name" value="AdoMet_MTases"/>
    <property type="match status" value="1"/>
</dbReference>
<dbReference type="Pfam" id="PF08242">
    <property type="entry name" value="Methyltransf_12"/>
    <property type="match status" value="1"/>
</dbReference>
<accession>A0ABQ2BXH1</accession>
<dbReference type="Proteomes" id="UP000615455">
    <property type="component" value="Unassembled WGS sequence"/>
</dbReference>
<keyword evidence="2" id="KW-0489">Methyltransferase</keyword>
<dbReference type="SUPFAM" id="SSF53335">
    <property type="entry name" value="S-adenosyl-L-methionine-dependent methyltransferases"/>
    <property type="match status" value="1"/>
</dbReference>
<keyword evidence="2" id="KW-0808">Transferase</keyword>
<name>A0ABQ2BXH1_9BACL</name>
<dbReference type="PANTHER" id="PTHR43861:SF1">
    <property type="entry name" value="TRANS-ACONITATE 2-METHYLTRANSFERASE"/>
    <property type="match status" value="1"/>
</dbReference>
<dbReference type="GO" id="GO:0008168">
    <property type="term" value="F:methyltransferase activity"/>
    <property type="evidence" value="ECO:0007669"/>
    <property type="project" value="UniProtKB-KW"/>
</dbReference>
<dbReference type="Gene3D" id="3.40.50.150">
    <property type="entry name" value="Vaccinia Virus protein VP39"/>
    <property type="match status" value="1"/>
</dbReference>